<reference evidence="6 7" key="1">
    <citation type="submission" date="2014-04" db="EMBL/GenBank/DDBJ databases">
        <title>Evolutionary Origins and Diversification of the Mycorrhizal Mutualists.</title>
        <authorList>
            <consortium name="DOE Joint Genome Institute"/>
            <consortium name="Mycorrhizal Genomics Consortium"/>
            <person name="Kohler A."/>
            <person name="Kuo A."/>
            <person name="Nagy L.G."/>
            <person name="Floudas D."/>
            <person name="Copeland A."/>
            <person name="Barry K.W."/>
            <person name="Cichocki N."/>
            <person name="Veneault-Fourrey C."/>
            <person name="LaButti K."/>
            <person name="Lindquist E.A."/>
            <person name="Lipzen A."/>
            <person name="Lundell T."/>
            <person name="Morin E."/>
            <person name="Murat C."/>
            <person name="Riley R."/>
            <person name="Ohm R."/>
            <person name="Sun H."/>
            <person name="Tunlid A."/>
            <person name="Henrissat B."/>
            <person name="Grigoriev I.V."/>
            <person name="Hibbett D.S."/>
            <person name="Martin F."/>
        </authorList>
    </citation>
    <scope>NUCLEOTIDE SEQUENCE [LARGE SCALE GENOMIC DNA]</scope>
    <source>
        <strain evidence="6 7">Koide BX008</strain>
    </source>
</reference>
<dbReference type="Proteomes" id="UP000054549">
    <property type="component" value="Unassembled WGS sequence"/>
</dbReference>
<dbReference type="GO" id="GO:0005666">
    <property type="term" value="C:RNA polymerase III complex"/>
    <property type="evidence" value="ECO:0007669"/>
    <property type="project" value="TreeGrafter"/>
</dbReference>
<protein>
    <recommendedName>
        <fullName evidence="4">DNA-directed RNA polymerases I, II, and III subunit RPABC3</fullName>
    </recommendedName>
</protein>
<evidence type="ECO:0000313" key="6">
    <source>
        <dbReference type="EMBL" id="KIL70670.1"/>
    </source>
</evidence>
<dbReference type="InterPro" id="IPR012340">
    <property type="entry name" value="NA-bd_OB-fold"/>
</dbReference>
<dbReference type="SMART" id="SM00658">
    <property type="entry name" value="RPOL8c"/>
    <property type="match status" value="1"/>
</dbReference>
<dbReference type="AlphaFoldDB" id="A0A0C2T460"/>
<keyword evidence="3 4" id="KW-0539">Nucleus</keyword>
<keyword evidence="7" id="KW-1185">Reference proteome</keyword>
<dbReference type="OrthoDB" id="20018at2759"/>
<evidence type="ECO:0000256" key="2">
    <source>
        <dbReference type="ARBA" id="ARBA00008912"/>
    </source>
</evidence>
<dbReference type="GO" id="GO:0005736">
    <property type="term" value="C:RNA polymerase I complex"/>
    <property type="evidence" value="ECO:0007669"/>
    <property type="project" value="TreeGrafter"/>
</dbReference>
<dbReference type="GO" id="GO:0003899">
    <property type="term" value="F:DNA-directed RNA polymerase activity"/>
    <property type="evidence" value="ECO:0007669"/>
    <property type="project" value="UniProtKB-UniRule"/>
</dbReference>
<evidence type="ECO:0000256" key="1">
    <source>
        <dbReference type="ARBA" id="ARBA00004123"/>
    </source>
</evidence>
<dbReference type="GO" id="GO:0006351">
    <property type="term" value="P:DNA-templated transcription"/>
    <property type="evidence" value="ECO:0007669"/>
    <property type="project" value="UniProtKB-UniRule"/>
</dbReference>
<evidence type="ECO:0000256" key="3">
    <source>
        <dbReference type="ARBA" id="ARBA00023242"/>
    </source>
</evidence>
<dbReference type="EMBL" id="KN818223">
    <property type="protein sequence ID" value="KIL70670.1"/>
    <property type="molecule type" value="Genomic_DNA"/>
</dbReference>
<dbReference type="PIRSF" id="PIRSF000779">
    <property type="entry name" value="RNA_pol_Rpb8"/>
    <property type="match status" value="1"/>
</dbReference>
<dbReference type="Gene3D" id="2.40.50.140">
    <property type="entry name" value="Nucleic acid-binding proteins"/>
    <property type="match status" value="1"/>
</dbReference>
<sequence length="156" mass="17335">MSGPTSNIVFDDIFTVTAIDKDGKKFDRVSRLFAHSKSYDMDLTLDFNVELFPLRQDDSFALALASSLSRSGAGGTTEDGDDKERDVWRPDGKGHRGLEDEYDYVMYGKVYKFDGGTSEIVTAYASFGGLLMSLTGSFRHMTSIVLGDPVYLLMRK</sequence>
<dbReference type="FunCoup" id="A0A0C2T460">
    <property type="interactions" value="451"/>
</dbReference>
<comment type="similarity">
    <text evidence="2 4">Belongs to the eukaryotic RPB8 RNA polymerase subunit family.</text>
</comment>
<comment type="function">
    <text evidence="4">DNA-dependent RNA polymerase catalyzes the transcription of DNA into RNA using the four ribonucleoside triphosphates as substrates. Common component of RNA polymerases I, II and III which synthesize ribosomal RNA precursors, mRNA precursors and many functional non-coding RNAs, and small RNAs, such as 5S rRNA and tRNAs, respectively.</text>
</comment>
<gene>
    <name evidence="6" type="ORF">M378DRAFT_66712</name>
</gene>
<feature type="compositionally biased region" description="Basic and acidic residues" evidence="5">
    <location>
        <begin position="82"/>
        <end position="92"/>
    </location>
</feature>
<dbReference type="GO" id="GO:0005665">
    <property type="term" value="C:RNA polymerase II, core complex"/>
    <property type="evidence" value="ECO:0007669"/>
    <property type="project" value="UniProtKB-UniRule"/>
</dbReference>
<comment type="subcellular location">
    <subcellularLocation>
        <location evidence="1">Nucleus</location>
    </subcellularLocation>
</comment>
<evidence type="ECO:0000313" key="7">
    <source>
        <dbReference type="Proteomes" id="UP000054549"/>
    </source>
</evidence>
<dbReference type="InParanoid" id="A0A0C2T460"/>
<feature type="region of interest" description="Disordered" evidence="5">
    <location>
        <begin position="68"/>
        <end position="92"/>
    </location>
</feature>
<dbReference type="HOGENOM" id="CLU_103864_1_0_1"/>
<dbReference type="InterPro" id="IPR005570">
    <property type="entry name" value="RPABC3"/>
</dbReference>
<evidence type="ECO:0000256" key="4">
    <source>
        <dbReference type="PIRNR" id="PIRNR000779"/>
    </source>
</evidence>
<dbReference type="STRING" id="946122.A0A0C2T460"/>
<dbReference type="Pfam" id="PF03870">
    <property type="entry name" value="RNA_pol_Rpb8"/>
    <property type="match status" value="1"/>
</dbReference>
<dbReference type="FunFam" id="2.40.50.140:FF:000436">
    <property type="entry name" value="DNA-directed RNA polymerases I, II, and III subunit RPABC3"/>
    <property type="match status" value="1"/>
</dbReference>
<proteinExistence type="inferred from homology"/>
<evidence type="ECO:0000256" key="5">
    <source>
        <dbReference type="SAM" id="MobiDB-lite"/>
    </source>
</evidence>
<dbReference type="PANTHER" id="PTHR10917:SF0">
    <property type="entry name" value="DNA-DIRECTED RNA POLYMERASES I, II, AND III SUBUNIT RPABC3"/>
    <property type="match status" value="1"/>
</dbReference>
<accession>A0A0C2T460</accession>
<dbReference type="SUPFAM" id="SSF50249">
    <property type="entry name" value="Nucleic acid-binding proteins"/>
    <property type="match status" value="1"/>
</dbReference>
<dbReference type="PANTHER" id="PTHR10917">
    <property type="entry name" value="DNA-DIRECTED RNA POLYMERASES I, II, AND III SUBUNIT RPABC3"/>
    <property type="match status" value="1"/>
</dbReference>
<name>A0A0C2T460_AMAMK</name>
<organism evidence="6 7">
    <name type="scientific">Amanita muscaria (strain Koide BX008)</name>
    <dbReference type="NCBI Taxonomy" id="946122"/>
    <lineage>
        <taxon>Eukaryota</taxon>
        <taxon>Fungi</taxon>
        <taxon>Dikarya</taxon>
        <taxon>Basidiomycota</taxon>
        <taxon>Agaricomycotina</taxon>
        <taxon>Agaricomycetes</taxon>
        <taxon>Agaricomycetidae</taxon>
        <taxon>Agaricales</taxon>
        <taxon>Pluteineae</taxon>
        <taxon>Amanitaceae</taxon>
        <taxon>Amanita</taxon>
    </lineage>
</organism>